<sequence length="285" mass="29812">MHTGSERHGTTPLRLLLLDGTPGATTLLVLAAHGALPRPDAALIPDTGWYPTSAYEYLDRLAHLATGAGIEVLWADAGAVTAATAFDPSTSCPLPLHTRAPDGTPGRLANGCAARQREAIDDAGRDLLGGSRAGVEFVLGLCAEQADLAHPAAASYRRNRYPLVELGWRTENCLAHLAQHDLAYVPDMACIGCPNRTNAGWAELRATDPQAWQEALAVDDALRNHPATVVPGGMPPGTTGYLHPAHLPLAEVELDAATDAGTEACVPRACRGTRCSQTVENGGGT</sequence>
<evidence type="ECO:0000313" key="1">
    <source>
        <dbReference type="EMBL" id="TQN32643.1"/>
    </source>
</evidence>
<keyword evidence="2" id="KW-1185">Reference proteome</keyword>
<proteinExistence type="predicted"/>
<dbReference type="Proteomes" id="UP000317422">
    <property type="component" value="Unassembled WGS sequence"/>
</dbReference>
<organism evidence="1 2">
    <name type="scientific">Haloactinospora alba</name>
    <dbReference type="NCBI Taxonomy" id="405555"/>
    <lineage>
        <taxon>Bacteria</taxon>
        <taxon>Bacillati</taxon>
        <taxon>Actinomycetota</taxon>
        <taxon>Actinomycetes</taxon>
        <taxon>Streptosporangiales</taxon>
        <taxon>Nocardiopsidaceae</taxon>
        <taxon>Haloactinospora</taxon>
    </lineage>
</organism>
<dbReference type="RefSeq" id="WP_141924109.1">
    <property type="nucleotide sequence ID" value="NZ_VFQC01000001.1"/>
</dbReference>
<accession>A0A543NLC9</accession>
<comment type="caution">
    <text evidence="1">The sequence shown here is derived from an EMBL/GenBank/DDBJ whole genome shotgun (WGS) entry which is preliminary data.</text>
</comment>
<evidence type="ECO:0008006" key="3">
    <source>
        <dbReference type="Google" id="ProtNLM"/>
    </source>
</evidence>
<gene>
    <name evidence="1" type="ORF">FHX37_2620</name>
</gene>
<dbReference type="OrthoDB" id="9774475at2"/>
<name>A0A543NLC9_9ACTN</name>
<dbReference type="AlphaFoldDB" id="A0A543NLC9"/>
<evidence type="ECO:0000313" key="2">
    <source>
        <dbReference type="Proteomes" id="UP000317422"/>
    </source>
</evidence>
<protein>
    <recommendedName>
        <fullName evidence="3">3'-phosphoadenosine 5'-phosphosulfate sulfotransferase (PAPS reductase)/FAD synthetase</fullName>
    </recommendedName>
</protein>
<dbReference type="EMBL" id="VFQC01000001">
    <property type="protein sequence ID" value="TQN32643.1"/>
    <property type="molecule type" value="Genomic_DNA"/>
</dbReference>
<reference evidence="1 2" key="1">
    <citation type="submission" date="2019-06" db="EMBL/GenBank/DDBJ databases">
        <title>Sequencing the genomes of 1000 actinobacteria strains.</title>
        <authorList>
            <person name="Klenk H.-P."/>
        </authorList>
    </citation>
    <scope>NUCLEOTIDE SEQUENCE [LARGE SCALE GENOMIC DNA]</scope>
    <source>
        <strain evidence="1 2">DSM 45015</strain>
    </source>
</reference>